<evidence type="ECO:0000259" key="8">
    <source>
        <dbReference type="PROSITE" id="PS50928"/>
    </source>
</evidence>
<keyword evidence="3" id="KW-1003">Cell membrane</keyword>
<evidence type="ECO:0000256" key="2">
    <source>
        <dbReference type="ARBA" id="ARBA00022448"/>
    </source>
</evidence>
<evidence type="ECO:0000313" key="10">
    <source>
        <dbReference type="Proteomes" id="UP001204621"/>
    </source>
</evidence>
<feature type="transmembrane region" description="Helical" evidence="7">
    <location>
        <begin position="105"/>
        <end position="129"/>
    </location>
</feature>
<dbReference type="SUPFAM" id="SSF161098">
    <property type="entry name" value="MetI-like"/>
    <property type="match status" value="1"/>
</dbReference>
<dbReference type="PROSITE" id="PS50928">
    <property type="entry name" value="ABC_TM1"/>
    <property type="match status" value="1"/>
</dbReference>
<feature type="transmembrane region" description="Helical" evidence="7">
    <location>
        <begin position="183"/>
        <end position="203"/>
    </location>
</feature>
<protein>
    <submittedName>
        <fullName evidence="9">ABC transporter permease</fullName>
    </submittedName>
</protein>
<feature type="domain" description="ABC transmembrane type-1" evidence="8">
    <location>
        <begin position="101"/>
        <end position="306"/>
    </location>
</feature>
<sequence length="319" mass="33987">MILKSHAMRLIAHRVGVALLTLLAVSVVVFAITSMLPGDAAQAMLGQESTPELLAALRHKFGLDQPGYVRYARWLGGLLLGDPGNAQANDLPVAQLIGARLPNSLMLAAATTAVSVPLALTVGVTSAMFRGSLYDRMVNMATVWVVSVPEFLIATVAVLVFAVKLHWLAALSRPDDIATLGQFLRVYAMPVLTLCCVIVAQMARMTRAAVIDQLTSSYIEMARLKGVRPVRMVLTHALPNAVGPIANAVALSLSYLIGGVIIVESIFNYPGIASLMVDSVTVRDMPVVQACAMLFCAGYLVLLTVADLAAILSNPRLRK</sequence>
<comment type="caution">
    <text evidence="9">The sequence shown here is derived from an EMBL/GenBank/DDBJ whole genome shotgun (WGS) entry which is preliminary data.</text>
</comment>
<keyword evidence="4 7" id="KW-0812">Transmembrane</keyword>
<keyword evidence="5 7" id="KW-1133">Transmembrane helix</keyword>
<evidence type="ECO:0000256" key="7">
    <source>
        <dbReference type="RuleBase" id="RU363032"/>
    </source>
</evidence>
<dbReference type="InterPro" id="IPR045621">
    <property type="entry name" value="BPD_transp_1_N"/>
</dbReference>
<evidence type="ECO:0000256" key="4">
    <source>
        <dbReference type="ARBA" id="ARBA00022692"/>
    </source>
</evidence>
<comment type="subcellular location">
    <subcellularLocation>
        <location evidence="1 7">Cell membrane</location>
        <topology evidence="1 7">Multi-pass membrane protein</topology>
    </subcellularLocation>
</comment>
<dbReference type="Proteomes" id="UP001204621">
    <property type="component" value="Unassembled WGS sequence"/>
</dbReference>
<keyword evidence="10" id="KW-1185">Reference proteome</keyword>
<proteinExistence type="inferred from homology"/>
<dbReference type="EMBL" id="JANUGU010000009">
    <property type="protein sequence ID" value="MCS0660587.1"/>
    <property type="molecule type" value="Genomic_DNA"/>
</dbReference>
<evidence type="ECO:0000256" key="3">
    <source>
        <dbReference type="ARBA" id="ARBA00022475"/>
    </source>
</evidence>
<evidence type="ECO:0000256" key="1">
    <source>
        <dbReference type="ARBA" id="ARBA00004651"/>
    </source>
</evidence>
<feature type="transmembrane region" description="Helical" evidence="7">
    <location>
        <begin position="287"/>
        <end position="312"/>
    </location>
</feature>
<dbReference type="CDD" id="cd06261">
    <property type="entry name" value="TM_PBP2"/>
    <property type="match status" value="1"/>
</dbReference>
<dbReference type="InterPro" id="IPR000515">
    <property type="entry name" value="MetI-like"/>
</dbReference>
<comment type="similarity">
    <text evidence="7">Belongs to the binding-protein-dependent transport system permease family.</text>
</comment>
<organism evidence="9 10">
    <name type="scientific">Massilia terrae</name>
    <dbReference type="NCBI Taxonomy" id="1811224"/>
    <lineage>
        <taxon>Bacteria</taxon>
        <taxon>Pseudomonadati</taxon>
        <taxon>Pseudomonadota</taxon>
        <taxon>Betaproteobacteria</taxon>
        <taxon>Burkholderiales</taxon>
        <taxon>Oxalobacteraceae</taxon>
        <taxon>Telluria group</taxon>
        <taxon>Massilia</taxon>
    </lineage>
</organism>
<dbReference type="PANTHER" id="PTHR43163:SF3">
    <property type="entry name" value="PEPTIDE ABC TRANSPORTER PERMEASE PROTEIN"/>
    <property type="match status" value="1"/>
</dbReference>
<evidence type="ECO:0000313" key="9">
    <source>
        <dbReference type="EMBL" id="MCS0660587.1"/>
    </source>
</evidence>
<accession>A0ABT2D313</accession>
<dbReference type="Gene3D" id="1.10.3720.10">
    <property type="entry name" value="MetI-like"/>
    <property type="match status" value="1"/>
</dbReference>
<evidence type="ECO:0000256" key="5">
    <source>
        <dbReference type="ARBA" id="ARBA00022989"/>
    </source>
</evidence>
<keyword evidence="2 7" id="KW-0813">Transport</keyword>
<dbReference type="Pfam" id="PF00528">
    <property type="entry name" value="BPD_transp_1"/>
    <property type="match status" value="1"/>
</dbReference>
<name>A0ABT2D313_9BURK</name>
<gene>
    <name evidence="9" type="ORF">NX778_21150</name>
</gene>
<evidence type="ECO:0000256" key="6">
    <source>
        <dbReference type="ARBA" id="ARBA00023136"/>
    </source>
</evidence>
<keyword evidence="6 7" id="KW-0472">Membrane</keyword>
<feature type="transmembrane region" description="Helical" evidence="7">
    <location>
        <begin position="141"/>
        <end position="163"/>
    </location>
</feature>
<dbReference type="PANTHER" id="PTHR43163">
    <property type="entry name" value="DIPEPTIDE TRANSPORT SYSTEM PERMEASE PROTEIN DPPB-RELATED"/>
    <property type="match status" value="1"/>
</dbReference>
<dbReference type="InterPro" id="IPR035906">
    <property type="entry name" value="MetI-like_sf"/>
</dbReference>
<feature type="transmembrane region" description="Helical" evidence="7">
    <location>
        <begin position="241"/>
        <end position="267"/>
    </location>
</feature>
<reference evidence="9 10" key="1">
    <citation type="submission" date="2022-08" db="EMBL/GenBank/DDBJ databases">
        <title>Reclassification of Massilia species as members of the genera Telluria, Duganella, Pseudoduganella, Mokoshia gen. nov. and Zemynaea gen. nov. using orthogonal and non-orthogonal genome-based approaches.</title>
        <authorList>
            <person name="Bowman J.P."/>
        </authorList>
    </citation>
    <scope>NUCLEOTIDE SEQUENCE [LARGE SCALE GENOMIC DNA]</scope>
    <source>
        <strain evidence="9 10">JCM 31606</strain>
    </source>
</reference>
<dbReference type="Pfam" id="PF19300">
    <property type="entry name" value="BPD_transp_1_N"/>
    <property type="match status" value="1"/>
</dbReference>